<evidence type="ECO:0000256" key="4">
    <source>
        <dbReference type="ARBA" id="ARBA00022723"/>
    </source>
</evidence>
<name>A0ABD6ELR1_9BILA</name>
<dbReference type="AlphaFoldDB" id="A0ABD6ELR1"/>
<keyword evidence="4" id="KW-0479">Metal-binding</keyword>
<keyword evidence="8" id="KW-0460">Magnesium</keyword>
<comment type="subcellular location">
    <subcellularLocation>
        <location evidence="2">Nucleus</location>
    </subcellularLocation>
</comment>
<evidence type="ECO:0000256" key="12">
    <source>
        <dbReference type="ARBA" id="ARBA00023254"/>
    </source>
</evidence>
<dbReference type="GO" id="GO:0005634">
    <property type="term" value="C:nucleus"/>
    <property type="evidence" value="ECO:0007669"/>
    <property type="project" value="UniProtKB-SubCell"/>
</dbReference>
<organism evidence="14 15">
    <name type="scientific">Gnathostoma spinigerum</name>
    <dbReference type="NCBI Taxonomy" id="75299"/>
    <lineage>
        <taxon>Eukaryota</taxon>
        <taxon>Metazoa</taxon>
        <taxon>Ecdysozoa</taxon>
        <taxon>Nematoda</taxon>
        <taxon>Chromadorea</taxon>
        <taxon>Rhabditida</taxon>
        <taxon>Spirurina</taxon>
        <taxon>Gnathostomatomorpha</taxon>
        <taxon>Gnathostomatoidea</taxon>
        <taxon>Gnathostomatidae</taxon>
        <taxon>Gnathostoma</taxon>
    </lineage>
</organism>
<dbReference type="GO" id="GO:0006281">
    <property type="term" value="P:DNA repair"/>
    <property type="evidence" value="ECO:0007669"/>
    <property type="project" value="UniProtKB-KW"/>
</dbReference>
<dbReference type="InterPro" id="IPR042530">
    <property type="entry name" value="EME1/EME2_C"/>
</dbReference>
<dbReference type="GO" id="GO:0051321">
    <property type="term" value="P:meiotic cell cycle"/>
    <property type="evidence" value="ECO:0007669"/>
    <property type="project" value="UniProtKB-KW"/>
</dbReference>
<keyword evidence="3" id="KW-0540">Nuclease</keyword>
<dbReference type="GO" id="GO:0004519">
    <property type="term" value="F:endonuclease activity"/>
    <property type="evidence" value="ECO:0007669"/>
    <property type="project" value="UniProtKB-KW"/>
</dbReference>
<evidence type="ECO:0000256" key="3">
    <source>
        <dbReference type="ARBA" id="ARBA00022722"/>
    </source>
</evidence>
<evidence type="ECO:0000256" key="5">
    <source>
        <dbReference type="ARBA" id="ARBA00022759"/>
    </source>
</evidence>
<dbReference type="InterPro" id="IPR033310">
    <property type="entry name" value="Mms4/EME1/EME2"/>
</dbReference>
<reference evidence="14 15" key="1">
    <citation type="submission" date="2024-08" db="EMBL/GenBank/DDBJ databases">
        <title>Gnathostoma spinigerum genome.</title>
        <authorList>
            <person name="Gonzalez-Bertolin B."/>
            <person name="Monzon S."/>
            <person name="Zaballos A."/>
            <person name="Jimenez P."/>
            <person name="Dekumyoy P."/>
            <person name="Varona S."/>
            <person name="Cuesta I."/>
            <person name="Sumanam S."/>
            <person name="Adisakwattana P."/>
            <person name="Gasser R.B."/>
            <person name="Hernandez-Gonzalez A."/>
            <person name="Young N.D."/>
            <person name="Perteguer M.J."/>
        </authorList>
    </citation>
    <scope>NUCLEOTIDE SEQUENCE [LARGE SCALE GENOMIC DNA]</scope>
    <source>
        <strain evidence="14">AL3</strain>
        <tissue evidence="14">Liver</tissue>
    </source>
</reference>
<accession>A0ABD6ELR1</accession>
<dbReference type="GO" id="GO:0016787">
    <property type="term" value="F:hydrolase activity"/>
    <property type="evidence" value="ECO:0007669"/>
    <property type="project" value="UniProtKB-KW"/>
</dbReference>
<comment type="caution">
    <text evidence="14">The sequence shown here is derived from an EMBL/GenBank/DDBJ whole genome shotgun (WGS) entry which is preliminary data.</text>
</comment>
<keyword evidence="10" id="KW-0234">DNA repair</keyword>
<evidence type="ECO:0000256" key="8">
    <source>
        <dbReference type="ARBA" id="ARBA00022842"/>
    </source>
</evidence>
<gene>
    <name evidence="14" type="ORF">AB6A40_003929</name>
</gene>
<evidence type="ECO:0000256" key="1">
    <source>
        <dbReference type="ARBA" id="ARBA00001946"/>
    </source>
</evidence>
<evidence type="ECO:0000256" key="9">
    <source>
        <dbReference type="ARBA" id="ARBA00023172"/>
    </source>
</evidence>
<keyword evidence="7" id="KW-0378">Hydrolase</keyword>
<evidence type="ECO:0000256" key="10">
    <source>
        <dbReference type="ARBA" id="ARBA00023204"/>
    </source>
</evidence>
<sequence length="348" mass="40818">MCDKEIVLIDEATTSENDRSKPKRKRRTKEEIEERRKLLEEKKVQRDEERRRKKEQKIFEKEFSKLEREIRSAKNSKCEQNLFCDIGPQLYAKFRGLREGVVQKFTERQILGQLLSDSSSDYLITWKRRVIEANCENNRLVRVEKKLLEPYCALCIEGLTFQEFVEKGTLQRFIENSVSSFEIFMRTTVIIFGHHSVRSSKLNETVMDVFERSRTQLRFVSSIDEFAMLLAYMHRSIARCEKMQEKIDQIVVDSNKGIKNGDDLVKDWWMRMLGFVNRIGDDQRRAIVDRFKSPFVLMKELENLDASAGLNLIANLTTDTNRKVGPAIAQKIYLMYRSVSGAEVIEDS</sequence>
<evidence type="ECO:0000256" key="13">
    <source>
        <dbReference type="SAM" id="MobiDB-lite"/>
    </source>
</evidence>
<evidence type="ECO:0000256" key="2">
    <source>
        <dbReference type="ARBA" id="ARBA00004123"/>
    </source>
</evidence>
<keyword evidence="6" id="KW-0227">DNA damage</keyword>
<evidence type="ECO:0000256" key="7">
    <source>
        <dbReference type="ARBA" id="ARBA00022801"/>
    </source>
</evidence>
<keyword evidence="9" id="KW-0233">DNA recombination</keyword>
<dbReference type="PANTHER" id="PTHR21077">
    <property type="entry name" value="EME1 PROTEIN"/>
    <property type="match status" value="1"/>
</dbReference>
<dbReference type="GO" id="GO:0046872">
    <property type="term" value="F:metal ion binding"/>
    <property type="evidence" value="ECO:0007669"/>
    <property type="project" value="UniProtKB-KW"/>
</dbReference>
<keyword evidence="12" id="KW-0469">Meiosis</keyword>
<evidence type="ECO:0000256" key="6">
    <source>
        <dbReference type="ARBA" id="ARBA00022763"/>
    </source>
</evidence>
<keyword evidence="5" id="KW-0255">Endonuclease</keyword>
<dbReference type="EMBL" id="JBGFUD010002147">
    <property type="protein sequence ID" value="MFH4977220.1"/>
    <property type="molecule type" value="Genomic_DNA"/>
</dbReference>
<evidence type="ECO:0000256" key="11">
    <source>
        <dbReference type="ARBA" id="ARBA00023242"/>
    </source>
</evidence>
<keyword evidence="11" id="KW-0539">Nucleus</keyword>
<keyword evidence="15" id="KW-1185">Reference proteome</keyword>
<protein>
    <submittedName>
        <fullName evidence="14">Uncharacterized protein</fullName>
    </submittedName>
</protein>
<feature type="region of interest" description="Disordered" evidence="13">
    <location>
        <begin position="9"/>
        <end position="32"/>
    </location>
</feature>
<evidence type="ECO:0000313" key="15">
    <source>
        <dbReference type="Proteomes" id="UP001608902"/>
    </source>
</evidence>
<comment type="cofactor">
    <cofactor evidence="1">
        <name>Mg(2+)</name>
        <dbReference type="ChEBI" id="CHEBI:18420"/>
    </cofactor>
</comment>
<dbReference type="GO" id="GO:0006310">
    <property type="term" value="P:DNA recombination"/>
    <property type="evidence" value="ECO:0007669"/>
    <property type="project" value="UniProtKB-KW"/>
</dbReference>
<dbReference type="PANTHER" id="PTHR21077:SF5">
    <property type="entry name" value="CROSSOVER JUNCTION ENDONUCLEASE MMS4"/>
    <property type="match status" value="1"/>
</dbReference>
<dbReference type="Proteomes" id="UP001608902">
    <property type="component" value="Unassembled WGS sequence"/>
</dbReference>
<dbReference type="Gene3D" id="1.10.150.670">
    <property type="entry name" value="Crossover junction endonuclease EME1, DNA-binding domain"/>
    <property type="match status" value="1"/>
</dbReference>
<evidence type="ECO:0000313" key="14">
    <source>
        <dbReference type="EMBL" id="MFH4977220.1"/>
    </source>
</evidence>
<proteinExistence type="predicted"/>